<sequence length="217" mass="25270">MANLFRALGRRAESLIRKTTDEETVVGVVEQPIDLTPISAAIHHGCMGLPQELIDSVLTREEKSRYPRQDYHDVELRFLSYTGERGLLRYTRQVHVHMGHTFTPGILLPHLSHFRSLDRVHSLTIEAYDAVTWANYSKPFFVHFYPTLTSLTLHRPLNHYRYVLQFALQFPNLENLTIEWLENHEWIQPDMEIPAIVDKPPPLRGHLRLADIYAVVQ</sequence>
<protein>
    <submittedName>
        <fullName evidence="1">Uncharacterized protein</fullName>
    </submittedName>
</protein>
<reference evidence="1" key="1">
    <citation type="submission" date="2019-10" db="EMBL/GenBank/DDBJ databases">
        <authorList>
            <consortium name="DOE Joint Genome Institute"/>
            <person name="Kuo A."/>
            <person name="Miyauchi S."/>
            <person name="Kiss E."/>
            <person name="Drula E."/>
            <person name="Kohler A."/>
            <person name="Sanchez-Garcia M."/>
            <person name="Andreopoulos B."/>
            <person name="Barry K.W."/>
            <person name="Bonito G."/>
            <person name="Buee M."/>
            <person name="Carver A."/>
            <person name="Chen C."/>
            <person name="Cichocki N."/>
            <person name="Clum A."/>
            <person name="Culley D."/>
            <person name="Crous P.W."/>
            <person name="Fauchery L."/>
            <person name="Girlanda M."/>
            <person name="Hayes R."/>
            <person name="Keri Z."/>
            <person name="Labutti K."/>
            <person name="Lipzen A."/>
            <person name="Lombard V."/>
            <person name="Magnuson J."/>
            <person name="Maillard F."/>
            <person name="Morin E."/>
            <person name="Murat C."/>
            <person name="Nolan M."/>
            <person name="Ohm R."/>
            <person name="Pangilinan J."/>
            <person name="Pereira M."/>
            <person name="Perotto S."/>
            <person name="Peter M."/>
            <person name="Riley R."/>
            <person name="Sitrit Y."/>
            <person name="Stielow B."/>
            <person name="Szollosi G."/>
            <person name="Zifcakova L."/>
            <person name="Stursova M."/>
            <person name="Spatafora J.W."/>
            <person name="Tedersoo L."/>
            <person name="Vaario L.-M."/>
            <person name="Yamada A."/>
            <person name="Yan M."/>
            <person name="Wang P."/>
            <person name="Xu J."/>
            <person name="Bruns T."/>
            <person name="Baldrian P."/>
            <person name="Vilgalys R."/>
            <person name="Henrissat B."/>
            <person name="Grigoriev I.V."/>
            <person name="Hibbett D."/>
            <person name="Nagy L.G."/>
            <person name="Martin F.M."/>
        </authorList>
    </citation>
    <scope>NUCLEOTIDE SEQUENCE</scope>
    <source>
        <strain evidence="1">P2</strain>
    </source>
</reference>
<evidence type="ECO:0000313" key="2">
    <source>
        <dbReference type="Proteomes" id="UP000886501"/>
    </source>
</evidence>
<accession>A0ACB6Z7M7</accession>
<gene>
    <name evidence="1" type="ORF">BDM02DRAFT_3189966</name>
</gene>
<reference evidence="1" key="2">
    <citation type="journal article" date="2020" name="Nat. Commun.">
        <title>Large-scale genome sequencing of mycorrhizal fungi provides insights into the early evolution of symbiotic traits.</title>
        <authorList>
            <person name="Miyauchi S."/>
            <person name="Kiss E."/>
            <person name="Kuo A."/>
            <person name="Drula E."/>
            <person name="Kohler A."/>
            <person name="Sanchez-Garcia M."/>
            <person name="Morin E."/>
            <person name="Andreopoulos B."/>
            <person name="Barry K.W."/>
            <person name="Bonito G."/>
            <person name="Buee M."/>
            <person name="Carver A."/>
            <person name="Chen C."/>
            <person name="Cichocki N."/>
            <person name="Clum A."/>
            <person name="Culley D."/>
            <person name="Crous P.W."/>
            <person name="Fauchery L."/>
            <person name="Girlanda M."/>
            <person name="Hayes R.D."/>
            <person name="Keri Z."/>
            <person name="LaButti K."/>
            <person name="Lipzen A."/>
            <person name="Lombard V."/>
            <person name="Magnuson J."/>
            <person name="Maillard F."/>
            <person name="Murat C."/>
            <person name="Nolan M."/>
            <person name="Ohm R.A."/>
            <person name="Pangilinan J."/>
            <person name="Pereira M.F."/>
            <person name="Perotto S."/>
            <person name="Peter M."/>
            <person name="Pfister S."/>
            <person name="Riley R."/>
            <person name="Sitrit Y."/>
            <person name="Stielow J.B."/>
            <person name="Szollosi G."/>
            <person name="Zifcakova L."/>
            <person name="Stursova M."/>
            <person name="Spatafora J.W."/>
            <person name="Tedersoo L."/>
            <person name="Vaario L.M."/>
            <person name="Yamada A."/>
            <person name="Yan M."/>
            <person name="Wang P."/>
            <person name="Xu J."/>
            <person name="Bruns T."/>
            <person name="Baldrian P."/>
            <person name="Vilgalys R."/>
            <person name="Dunand C."/>
            <person name="Henrissat B."/>
            <person name="Grigoriev I.V."/>
            <person name="Hibbett D."/>
            <person name="Nagy L.G."/>
            <person name="Martin F.M."/>
        </authorList>
    </citation>
    <scope>NUCLEOTIDE SEQUENCE</scope>
    <source>
        <strain evidence="1">P2</strain>
    </source>
</reference>
<dbReference type="Proteomes" id="UP000886501">
    <property type="component" value="Unassembled WGS sequence"/>
</dbReference>
<dbReference type="EMBL" id="MU118102">
    <property type="protein sequence ID" value="KAF9645151.1"/>
    <property type="molecule type" value="Genomic_DNA"/>
</dbReference>
<name>A0ACB6Z7M7_THEGA</name>
<comment type="caution">
    <text evidence="1">The sequence shown here is derived from an EMBL/GenBank/DDBJ whole genome shotgun (WGS) entry which is preliminary data.</text>
</comment>
<evidence type="ECO:0000313" key="1">
    <source>
        <dbReference type="EMBL" id="KAF9645151.1"/>
    </source>
</evidence>
<proteinExistence type="predicted"/>
<organism evidence="1 2">
    <name type="scientific">Thelephora ganbajun</name>
    <name type="common">Ganba fungus</name>
    <dbReference type="NCBI Taxonomy" id="370292"/>
    <lineage>
        <taxon>Eukaryota</taxon>
        <taxon>Fungi</taxon>
        <taxon>Dikarya</taxon>
        <taxon>Basidiomycota</taxon>
        <taxon>Agaricomycotina</taxon>
        <taxon>Agaricomycetes</taxon>
        <taxon>Thelephorales</taxon>
        <taxon>Thelephoraceae</taxon>
        <taxon>Thelephora</taxon>
    </lineage>
</organism>
<keyword evidence="2" id="KW-1185">Reference proteome</keyword>